<comment type="caution">
    <text evidence="5">The sequence shown here is derived from an EMBL/GenBank/DDBJ whole genome shotgun (WGS) entry which is preliminary data.</text>
</comment>
<keyword evidence="2" id="KW-0479">Metal-binding</keyword>
<evidence type="ECO:0000256" key="2">
    <source>
        <dbReference type="PIRSR" id="PIRSR603782-1"/>
    </source>
</evidence>
<dbReference type="InterPro" id="IPR003782">
    <property type="entry name" value="SCO1/SenC"/>
</dbReference>
<dbReference type="PANTHER" id="PTHR12151">
    <property type="entry name" value="ELECTRON TRANSPORT PROTIN SCO1/SENC FAMILY MEMBER"/>
    <property type="match status" value="1"/>
</dbReference>
<feature type="binding site" evidence="2">
    <location>
        <position position="72"/>
    </location>
    <ligand>
        <name>Cu cation</name>
        <dbReference type="ChEBI" id="CHEBI:23378"/>
    </ligand>
</feature>
<feature type="region of interest" description="Disordered" evidence="4">
    <location>
        <begin position="156"/>
        <end position="186"/>
    </location>
</feature>
<feature type="disulfide bond" description="Redox-active" evidence="3">
    <location>
        <begin position="72"/>
        <end position="76"/>
    </location>
</feature>
<dbReference type="EMBL" id="RXPE01000002">
    <property type="protein sequence ID" value="RTR30331.1"/>
    <property type="molecule type" value="Genomic_DNA"/>
</dbReference>
<comment type="similarity">
    <text evidence="1">Belongs to the SCO1/2 family.</text>
</comment>
<evidence type="ECO:0000256" key="1">
    <source>
        <dbReference type="ARBA" id="ARBA00010996"/>
    </source>
</evidence>
<organism evidence="5 6">
    <name type="scientific">Deinococcus radiophilus</name>
    <dbReference type="NCBI Taxonomy" id="32062"/>
    <lineage>
        <taxon>Bacteria</taxon>
        <taxon>Thermotogati</taxon>
        <taxon>Deinococcota</taxon>
        <taxon>Deinococci</taxon>
        <taxon>Deinococcales</taxon>
        <taxon>Deinococcaceae</taxon>
        <taxon>Deinococcus</taxon>
    </lineage>
</organism>
<keyword evidence="2" id="KW-0186">Copper</keyword>
<dbReference type="AlphaFoldDB" id="A0A431W4E4"/>
<accession>A0A431W4E4</accession>
<dbReference type="SUPFAM" id="SSF52833">
    <property type="entry name" value="Thioredoxin-like"/>
    <property type="match status" value="1"/>
</dbReference>
<sequence length="234" mass="24924">MKWLTPVLLLIAAVLAGLLFLRQTDPQPQYGTALADPKPLPALTLLSDQDQPAALNDSQGKLRLIFYGFVRCPDVCPTTLGVLSSQYSALPADLQDKVLVQLVSVDPVHDRPAVLREYLNRFDDRFVGLTGETASIDEAARSMFVGITRLPTAEATDHSAHMSANTETAQSGASVDTGAAPPQESAAEAAMIHSDQVSVVDIQGNFVRVYGNQAVASGQLAQDLPALVAQYGPQ</sequence>
<feature type="binding site" evidence="2">
    <location>
        <position position="76"/>
    </location>
    <ligand>
        <name>Cu cation</name>
        <dbReference type="ChEBI" id="CHEBI:23378"/>
    </ligand>
</feature>
<keyword evidence="6" id="KW-1185">Reference proteome</keyword>
<feature type="compositionally biased region" description="Polar residues" evidence="4">
    <location>
        <begin position="162"/>
        <end position="174"/>
    </location>
</feature>
<dbReference type="Pfam" id="PF02630">
    <property type="entry name" value="SCO1-SenC"/>
    <property type="match status" value="1"/>
</dbReference>
<evidence type="ECO:0000256" key="4">
    <source>
        <dbReference type="SAM" id="MobiDB-lite"/>
    </source>
</evidence>
<name>A0A431W4E4_9DEIO</name>
<dbReference type="Proteomes" id="UP000277766">
    <property type="component" value="Unassembled WGS sequence"/>
</dbReference>
<reference evidence="5 6" key="1">
    <citation type="submission" date="2018-12" db="EMBL/GenBank/DDBJ databases">
        <title>Deinococcus radiophilus ATCC 27603 genome sequencing and assembly.</title>
        <authorList>
            <person name="Maclea K.S."/>
            <person name="Maynard C.R."/>
        </authorList>
    </citation>
    <scope>NUCLEOTIDE SEQUENCE [LARGE SCALE GENOMIC DNA]</scope>
    <source>
        <strain evidence="5 6">ATCC 27603</strain>
    </source>
</reference>
<dbReference type="GO" id="GO:0046872">
    <property type="term" value="F:metal ion binding"/>
    <property type="evidence" value="ECO:0007669"/>
    <property type="project" value="UniProtKB-KW"/>
</dbReference>
<evidence type="ECO:0000313" key="5">
    <source>
        <dbReference type="EMBL" id="RTR30331.1"/>
    </source>
</evidence>
<dbReference type="CDD" id="cd02968">
    <property type="entry name" value="SCO"/>
    <property type="match status" value="1"/>
</dbReference>
<evidence type="ECO:0000256" key="3">
    <source>
        <dbReference type="PIRSR" id="PIRSR603782-2"/>
    </source>
</evidence>
<dbReference type="RefSeq" id="WP_126351112.1">
    <property type="nucleotide sequence ID" value="NZ_CP086380.1"/>
</dbReference>
<evidence type="ECO:0000313" key="6">
    <source>
        <dbReference type="Proteomes" id="UP000277766"/>
    </source>
</evidence>
<dbReference type="InterPro" id="IPR036249">
    <property type="entry name" value="Thioredoxin-like_sf"/>
</dbReference>
<dbReference type="OrthoDB" id="9811998at2"/>
<dbReference type="PANTHER" id="PTHR12151:SF25">
    <property type="entry name" value="LINALOOL DEHYDRATASE_ISOMERASE DOMAIN-CONTAINING PROTEIN"/>
    <property type="match status" value="1"/>
</dbReference>
<proteinExistence type="inferred from homology"/>
<protein>
    <submittedName>
        <fullName evidence="5">SCO family protein</fullName>
    </submittedName>
</protein>
<dbReference type="Gene3D" id="3.40.30.10">
    <property type="entry name" value="Glutaredoxin"/>
    <property type="match status" value="1"/>
</dbReference>
<keyword evidence="3" id="KW-1015">Disulfide bond</keyword>
<gene>
    <name evidence="5" type="ORF">EJ104_02190</name>
</gene>